<feature type="domain" description="Protein kinase" evidence="11">
    <location>
        <begin position="454"/>
        <end position="717"/>
    </location>
</feature>
<dbReference type="GO" id="GO:0005524">
    <property type="term" value="F:ATP binding"/>
    <property type="evidence" value="ECO:0007669"/>
    <property type="project" value="UniProtKB-KW"/>
</dbReference>
<dbReference type="InterPro" id="IPR000719">
    <property type="entry name" value="Prot_kinase_dom"/>
</dbReference>
<keyword evidence="5" id="KW-0547">Nucleotide-binding</keyword>
<organism evidence="12 13">
    <name type="scientific">Spirodela intermedia</name>
    <name type="common">Intermediate duckweed</name>
    <dbReference type="NCBI Taxonomy" id="51605"/>
    <lineage>
        <taxon>Eukaryota</taxon>
        <taxon>Viridiplantae</taxon>
        <taxon>Streptophyta</taxon>
        <taxon>Embryophyta</taxon>
        <taxon>Tracheophyta</taxon>
        <taxon>Spermatophyta</taxon>
        <taxon>Magnoliopsida</taxon>
        <taxon>Liliopsida</taxon>
        <taxon>Araceae</taxon>
        <taxon>Lemnoideae</taxon>
        <taxon>Spirodela</taxon>
    </lineage>
</organism>
<dbReference type="CDD" id="cd01989">
    <property type="entry name" value="USP_STK_Ubox_N"/>
    <property type="match status" value="1"/>
</dbReference>
<accession>A0A7I8LFM5</accession>
<gene>
    <name evidence="12" type="ORF">SI8410_15019485</name>
</gene>
<evidence type="ECO:0000256" key="2">
    <source>
        <dbReference type="ARBA" id="ARBA00004906"/>
    </source>
</evidence>
<comment type="catalytic activity">
    <reaction evidence="1">
        <text>S-ubiquitinyl-[E2 ubiquitin-conjugating enzyme]-L-cysteine + [acceptor protein]-L-lysine = [E2 ubiquitin-conjugating enzyme]-L-cysteine + N(6)-ubiquitinyl-[acceptor protein]-L-lysine.</text>
        <dbReference type="EC" id="2.3.2.27"/>
    </reaction>
</comment>
<evidence type="ECO:0000256" key="6">
    <source>
        <dbReference type="ARBA" id="ARBA00022786"/>
    </source>
</evidence>
<keyword evidence="6" id="KW-0833">Ubl conjugation pathway</keyword>
<dbReference type="PROSITE" id="PS00108">
    <property type="entry name" value="PROTEIN_KINASE_ST"/>
    <property type="match status" value="1"/>
</dbReference>
<dbReference type="GO" id="GO:0061630">
    <property type="term" value="F:ubiquitin protein ligase activity"/>
    <property type="evidence" value="ECO:0007669"/>
    <property type="project" value="UniProtKB-EC"/>
</dbReference>
<evidence type="ECO:0000313" key="12">
    <source>
        <dbReference type="EMBL" id="CAA7408807.1"/>
    </source>
</evidence>
<dbReference type="SUPFAM" id="SSF56112">
    <property type="entry name" value="Protein kinase-like (PK-like)"/>
    <property type="match status" value="1"/>
</dbReference>
<evidence type="ECO:0000256" key="4">
    <source>
        <dbReference type="ARBA" id="ARBA00022679"/>
    </source>
</evidence>
<evidence type="ECO:0000313" key="13">
    <source>
        <dbReference type="Proteomes" id="UP000663760"/>
    </source>
</evidence>
<keyword evidence="4" id="KW-0808">Transferase</keyword>
<dbReference type="AlphaFoldDB" id="A0A7I8LFM5"/>
<dbReference type="InterPro" id="IPR011009">
    <property type="entry name" value="Kinase-like_dom_sf"/>
</dbReference>
<dbReference type="Pfam" id="PF00582">
    <property type="entry name" value="Usp"/>
    <property type="match status" value="1"/>
</dbReference>
<keyword evidence="7" id="KW-0067">ATP-binding</keyword>
<evidence type="ECO:0000259" key="11">
    <source>
        <dbReference type="PROSITE" id="PS50011"/>
    </source>
</evidence>
<evidence type="ECO:0000256" key="8">
    <source>
        <dbReference type="ARBA" id="ARBA00023054"/>
    </source>
</evidence>
<feature type="region of interest" description="Disordered" evidence="10">
    <location>
        <begin position="184"/>
        <end position="241"/>
    </location>
</feature>
<dbReference type="EC" id="2.3.2.27" evidence="3"/>
<protein>
    <recommendedName>
        <fullName evidence="3">RING-type E3 ubiquitin transferase</fullName>
        <ecNumber evidence="3">2.3.2.27</ecNumber>
    </recommendedName>
</protein>
<evidence type="ECO:0000256" key="7">
    <source>
        <dbReference type="ARBA" id="ARBA00022840"/>
    </source>
</evidence>
<dbReference type="Pfam" id="PF00069">
    <property type="entry name" value="Pkinase"/>
    <property type="match status" value="1"/>
</dbReference>
<evidence type="ECO:0000256" key="10">
    <source>
        <dbReference type="SAM" id="MobiDB-lite"/>
    </source>
</evidence>
<evidence type="ECO:0000256" key="9">
    <source>
        <dbReference type="SAM" id="Coils"/>
    </source>
</evidence>
<evidence type="ECO:0000256" key="3">
    <source>
        <dbReference type="ARBA" id="ARBA00012483"/>
    </source>
</evidence>
<dbReference type="SMART" id="SM00220">
    <property type="entry name" value="S_TKc"/>
    <property type="match status" value="1"/>
</dbReference>
<dbReference type="FunFam" id="3.30.200.20:FF:000162">
    <property type="entry name" value="Adenine nucleotide alpha hydrolase-like domain kinase"/>
    <property type="match status" value="1"/>
</dbReference>
<evidence type="ECO:0000256" key="5">
    <source>
        <dbReference type="ARBA" id="ARBA00022741"/>
    </source>
</evidence>
<keyword evidence="8 9" id="KW-0175">Coiled coil</keyword>
<dbReference type="SUPFAM" id="SSF52402">
    <property type="entry name" value="Adenine nucleotide alpha hydrolases-like"/>
    <property type="match status" value="1"/>
</dbReference>
<dbReference type="InterPro" id="IPR014729">
    <property type="entry name" value="Rossmann-like_a/b/a_fold"/>
</dbReference>
<dbReference type="PANTHER" id="PTHR45647:SF93">
    <property type="entry name" value="KINASE WITH ADENINE NUCLEOTIDE ALPHA HYDROLASES-LIKE DOMAIN-CONTAINING PROTEIN"/>
    <property type="match status" value="1"/>
</dbReference>
<dbReference type="OrthoDB" id="4062651at2759"/>
<name>A0A7I8LFM5_SPIIN</name>
<feature type="compositionally biased region" description="Basic and acidic residues" evidence="10">
    <location>
        <begin position="229"/>
        <end position="241"/>
    </location>
</feature>
<reference evidence="12" key="1">
    <citation type="submission" date="2020-02" db="EMBL/GenBank/DDBJ databases">
        <authorList>
            <person name="Scholz U."/>
            <person name="Mascher M."/>
            <person name="Fiebig A."/>
        </authorList>
    </citation>
    <scope>NUCLEOTIDE SEQUENCE</scope>
</reference>
<feature type="region of interest" description="Disordered" evidence="10">
    <location>
        <begin position="302"/>
        <end position="321"/>
    </location>
</feature>
<dbReference type="Gene3D" id="3.40.50.620">
    <property type="entry name" value="HUPs"/>
    <property type="match status" value="1"/>
</dbReference>
<dbReference type="InterPro" id="IPR006016">
    <property type="entry name" value="UspA"/>
</dbReference>
<feature type="compositionally biased region" description="Low complexity" evidence="10">
    <location>
        <begin position="305"/>
        <end position="320"/>
    </location>
</feature>
<proteinExistence type="predicted"/>
<sequence>MHLRAFPRHPPAGERSHAVYTTAVAIDKDKNSQLAVKWAVDNLLMNSPAIVLIHVRSPANISLGFSMSEVTTEAVRERLESEMNQLFLPYRGFCARKGMQLKEVVLEETDVAKSIIEYIDANTISNIVVGSSNRNVITRKFRNPDVATSLMKSAPDFSTVYVISKGKPATVRSAKTKAHIPAALPQQPSIPPSPRHFAPGGIDSDDTPRMTLFSRAGGRRSSVSPSFAQDRRSIDRNPDYVKTPSRDRVFFTARTESKNAFFESRDVSFRPPRSSSRESFAEDLDFHRDLGFQLTEFTDDHLEHSAAPTDSPRSSSSYASRDMEAELNRLRLELNQTIEMYSSACKEAIRAKQKAREVHQWKLKEARKIEEARQAEEAALQMVEMEKARCRAAIEAAQEAQMLVEIEAKRRLCAERAAKREAEERKRALDALAHKDVRYRKYTIEEVEVATNFFSESLKIGEGGYGPVYKACLDHTPVAIKVLRPDATQGRRQFKQEVEVLSRIRHPNMVLLLGACPEYGCLVYEYMNNGSLEDRLFRRGNTPPIPWSVRFKLAAEIATGLLFLHQTKPEPLVHRDLKPANILLDRNYVSKISDVGLARLVPPATANAATQYRMTSTAGTFCYIDPEYQQTGMLGVKSDIYSMGIMLLQIVTAKPPMGLTHRVESAIERGAFAEVLDPTVPDWPVEETLGFAKLALKCAELKRKDRPDLAAIVLPELNRLRNLGQAWEATCTSSSGSGQSFVREATPSSLDVHLDSRSHHDEVRHTDHLLLALILLSKIPVFIFFL</sequence>
<dbReference type="PANTHER" id="PTHR45647">
    <property type="entry name" value="OS02G0152300 PROTEIN"/>
    <property type="match status" value="1"/>
</dbReference>
<dbReference type="Proteomes" id="UP000663760">
    <property type="component" value="Chromosome 15"/>
</dbReference>
<dbReference type="GO" id="GO:0004672">
    <property type="term" value="F:protein kinase activity"/>
    <property type="evidence" value="ECO:0007669"/>
    <property type="project" value="InterPro"/>
</dbReference>
<dbReference type="EMBL" id="LR746278">
    <property type="protein sequence ID" value="CAA7408807.1"/>
    <property type="molecule type" value="Genomic_DNA"/>
</dbReference>
<dbReference type="Gene3D" id="3.30.200.20">
    <property type="entry name" value="Phosphorylase Kinase, domain 1"/>
    <property type="match status" value="1"/>
</dbReference>
<dbReference type="PROSITE" id="PS50011">
    <property type="entry name" value="PROTEIN_KINASE_DOM"/>
    <property type="match status" value="1"/>
</dbReference>
<comment type="pathway">
    <text evidence="2">Protein modification; protein ubiquitination.</text>
</comment>
<dbReference type="InterPro" id="IPR008271">
    <property type="entry name" value="Ser/Thr_kinase_AS"/>
</dbReference>
<dbReference type="Gene3D" id="1.10.510.10">
    <property type="entry name" value="Transferase(Phosphotransferase) domain 1"/>
    <property type="match status" value="1"/>
</dbReference>
<dbReference type="InterPro" id="IPR051348">
    <property type="entry name" value="U-box_ubiquitin_ligases"/>
</dbReference>
<evidence type="ECO:0000256" key="1">
    <source>
        <dbReference type="ARBA" id="ARBA00000900"/>
    </source>
</evidence>
<dbReference type="FunFam" id="1.10.510.10:FF:000498">
    <property type="entry name" value="U-box domain-containing protein 51"/>
    <property type="match status" value="1"/>
</dbReference>
<feature type="coiled-coil region" evidence="9">
    <location>
        <begin position="366"/>
        <end position="400"/>
    </location>
</feature>
<keyword evidence="13" id="KW-1185">Reference proteome</keyword>